<gene>
    <name evidence="1" type="ORF">T4D_11919</name>
</gene>
<proteinExistence type="predicted"/>
<accession>A0A0V1F954</accession>
<evidence type="ECO:0000313" key="1">
    <source>
        <dbReference type="EMBL" id="KRY82682.1"/>
    </source>
</evidence>
<organism evidence="1 2">
    <name type="scientific">Trichinella pseudospiralis</name>
    <name type="common">Parasitic roundworm</name>
    <dbReference type="NCBI Taxonomy" id="6337"/>
    <lineage>
        <taxon>Eukaryota</taxon>
        <taxon>Metazoa</taxon>
        <taxon>Ecdysozoa</taxon>
        <taxon>Nematoda</taxon>
        <taxon>Enoplea</taxon>
        <taxon>Dorylaimia</taxon>
        <taxon>Trichinellida</taxon>
        <taxon>Trichinellidae</taxon>
        <taxon>Trichinella</taxon>
    </lineage>
</organism>
<keyword evidence="2" id="KW-1185">Reference proteome</keyword>
<evidence type="ECO:0000313" key="2">
    <source>
        <dbReference type="Proteomes" id="UP000054995"/>
    </source>
</evidence>
<dbReference type="EMBL" id="JYDT01000165">
    <property type="protein sequence ID" value="KRY82682.1"/>
    <property type="molecule type" value="Genomic_DNA"/>
</dbReference>
<dbReference type="OrthoDB" id="5937620at2759"/>
<dbReference type="AlphaFoldDB" id="A0A0V1F954"/>
<dbReference type="Proteomes" id="UP000054995">
    <property type="component" value="Unassembled WGS sequence"/>
</dbReference>
<sequence>MKHFQYPAIRGQISPHEHMKGKQLQLPGWDNLKCPISAPAGTLSQQPHTSLGGKNEFIIGRGMIHYKLRTGFCCCLLGIKPQILPPGRKPGISWVSLGPAVVHGVPGLIPR</sequence>
<protein>
    <submittedName>
        <fullName evidence="1">Uncharacterized protein</fullName>
    </submittedName>
</protein>
<reference evidence="1 2" key="1">
    <citation type="submission" date="2015-01" db="EMBL/GenBank/DDBJ databases">
        <title>Evolution of Trichinella species and genotypes.</title>
        <authorList>
            <person name="Korhonen P.K."/>
            <person name="Edoardo P."/>
            <person name="Giuseppe L.R."/>
            <person name="Gasser R.B."/>
        </authorList>
    </citation>
    <scope>NUCLEOTIDE SEQUENCE [LARGE SCALE GENOMIC DNA]</scope>
    <source>
        <strain evidence="1">ISS470</strain>
    </source>
</reference>
<name>A0A0V1F954_TRIPS</name>
<comment type="caution">
    <text evidence="1">The sequence shown here is derived from an EMBL/GenBank/DDBJ whole genome shotgun (WGS) entry which is preliminary data.</text>
</comment>